<dbReference type="Gene3D" id="3.40.50.1460">
    <property type="match status" value="1"/>
</dbReference>
<accession>A0A430AYW3</accession>
<sequence>MQKKAVLFSASEYLDSLAYPKPTLDLSGVRYDILAIEKRLNQIGFSVEKKENAFKDDYIPLLQQSVERVPTDAVHIVYFSGHGGHYNGKNYIYPADFAVRYDESKDLDAASINIEDIISVFKGKGRLILILDACRSDFGLSKGYYSEMASSENVYIAYGTMFQAESIGVKGGLSWFTEAICDEILTPNIDVDTLFTRVRQNVFNKHYTQIPPSVNALLDKVVLHSELNYSNIDKQVYDFIEKYGDEYTDKYGYFHGDDLIFIDAAQYFNIGLLDAIWMFKKVDNKICKDKGINLPELSETEAKLVSFLGFSRGEKFFTFDESHTWYYNGRQIRMGEIPPLPPSMQRKLPEQDKEIQIEGDITCNVDNNKLYFTLSSNIPDDTPLISTLKGRNYRAQSKSIVVNKEAVFGGFSNCNQFLIDGIYEFIITCPIYSVMPESVKSIFGEDNRNLIGKYVEYNPIGGNTIKMIFNCSVNDTTVNIL</sequence>
<dbReference type="RefSeq" id="WP_126812508.1">
    <property type="nucleotide sequence ID" value="NZ_NGKC01000003.1"/>
</dbReference>
<evidence type="ECO:0000313" key="2">
    <source>
        <dbReference type="EMBL" id="RSU13267.1"/>
    </source>
</evidence>
<keyword evidence="3" id="KW-1185">Reference proteome</keyword>
<reference evidence="2 3" key="1">
    <citation type="submission" date="2017-05" db="EMBL/GenBank/DDBJ databases">
        <title>Vagococcus spp. assemblies.</title>
        <authorList>
            <person name="Gulvik C.A."/>
        </authorList>
    </citation>
    <scope>NUCLEOTIDE SEQUENCE [LARGE SCALE GENOMIC DNA]</scope>
    <source>
        <strain evidence="2 3">LMG 24798</strain>
    </source>
</reference>
<feature type="domain" description="Peptidase C14 caspase" evidence="1">
    <location>
        <begin position="4"/>
        <end position="217"/>
    </location>
</feature>
<evidence type="ECO:0000259" key="1">
    <source>
        <dbReference type="Pfam" id="PF00656"/>
    </source>
</evidence>
<dbReference type="Proteomes" id="UP000286773">
    <property type="component" value="Unassembled WGS sequence"/>
</dbReference>
<proteinExistence type="predicted"/>
<evidence type="ECO:0000313" key="3">
    <source>
        <dbReference type="Proteomes" id="UP000286773"/>
    </source>
</evidence>
<protein>
    <recommendedName>
        <fullName evidence="1">Peptidase C14 caspase domain-containing protein</fullName>
    </recommendedName>
</protein>
<dbReference type="InterPro" id="IPR029030">
    <property type="entry name" value="Caspase-like_dom_sf"/>
</dbReference>
<comment type="caution">
    <text evidence="2">The sequence shown here is derived from an EMBL/GenBank/DDBJ whole genome shotgun (WGS) entry which is preliminary data.</text>
</comment>
<dbReference type="SUPFAM" id="SSF52129">
    <property type="entry name" value="Caspase-like"/>
    <property type="match status" value="1"/>
</dbReference>
<dbReference type="AlphaFoldDB" id="A0A430AYW3"/>
<dbReference type="OrthoDB" id="9812126at2"/>
<dbReference type="InterPro" id="IPR052039">
    <property type="entry name" value="Caspase-related_regulators"/>
</dbReference>
<dbReference type="GO" id="GO:0006508">
    <property type="term" value="P:proteolysis"/>
    <property type="evidence" value="ECO:0007669"/>
    <property type="project" value="InterPro"/>
</dbReference>
<dbReference type="GO" id="GO:0004197">
    <property type="term" value="F:cysteine-type endopeptidase activity"/>
    <property type="evidence" value="ECO:0007669"/>
    <property type="project" value="InterPro"/>
</dbReference>
<dbReference type="EMBL" id="NGKC01000003">
    <property type="protein sequence ID" value="RSU13267.1"/>
    <property type="molecule type" value="Genomic_DNA"/>
</dbReference>
<dbReference type="PANTHER" id="PTHR22576">
    <property type="entry name" value="MUCOSA ASSOCIATED LYMPHOID TISSUE LYMPHOMA TRANSLOCATION PROTEIN 1/PARACASPASE"/>
    <property type="match status" value="1"/>
</dbReference>
<dbReference type="InterPro" id="IPR011600">
    <property type="entry name" value="Pept_C14_caspase"/>
</dbReference>
<organism evidence="2 3">
    <name type="scientific">Vagococcus acidifermentans</name>
    <dbReference type="NCBI Taxonomy" id="564710"/>
    <lineage>
        <taxon>Bacteria</taxon>
        <taxon>Bacillati</taxon>
        <taxon>Bacillota</taxon>
        <taxon>Bacilli</taxon>
        <taxon>Lactobacillales</taxon>
        <taxon>Enterococcaceae</taxon>
        <taxon>Vagococcus</taxon>
    </lineage>
</organism>
<dbReference type="Pfam" id="PF00656">
    <property type="entry name" value="Peptidase_C14"/>
    <property type="match status" value="1"/>
</dbReference>
<dbReference type="PANTHER" id="PTHR22576:SF41">
    <property type="entry name" value="CASPASE 14, APOPTOSIS-RELATED CYSTEINE PEPTIDASE"/>
    <property type="match status" value="1"/>
</dbReference>
<gene>
    <name evidence="2" type="ORF">CBF27_03535</name>
</gene>
<name>A0A430AYW3_9ENTE</name>